<feature type="transmembrane region" description="Helical" evidence="7">
    <location>
        <begin position="57"/>
        <end position="79"/>
    </location>
</feature>
<dbReference type="GO" id="GO:0022857">
    <property type="term" value="F:transmembrane transporter activity"/>
    <property type="evidence" value="ECO:0007669"/>
    <property type="project" value="InterPro"/>
</dbReference>
<dbReference type="InterPro" id="IPR036259">
    <property type="entry name" value="MFS_trans_sf"/>
</dbReference>
<evidence type="ECO:0000313" key="10">
    <source>
        <dbReference type="WBParaSite" id="ALUE_0001093801-mRNA-1"/>
    </source>
</evidence>
<sequence length="120" mass="12957">MGIEFGVFAIFTFLLVFCLSRRTVTTFIFIARAFISGAFQCAYVYTPEIYPTTLRAVGLGASSAMARFGAIATPFIAQVAADTSLYIPIIVYGVAGLLGLIASLMLPIETKGRQMTDTHM</sequence>
<dbReference type="SUPFAM" id="SSF103473">
    <property type="entry name" value="MFS general substrate transporter"/>
    <property type="match status" value="1"/>
</dbReference>
<organism evidence="9 10">
    <name type="scientific">Ascaris lumbricoides</name>
    <name type="common">Giant roundworm</name>
    <dbReference type="NCBI Taxonomy" id="6252"/>
    <lineage>
        <taxon>Eukaryota</taxon>
        <taxon>Metazoa</taxon>
        <taxon>Ecdysozoa</taxon>
        <taxon>Nematoda</taxon>
        <taxon>Chromadorea</taxon>
        <taxon>Rhabditida</taxon>
        <taxon>Spirurina</taxon>
        <taxon>Ascaridomorpha</taxon>
        <taxon>Ascaridoidea</taxon>
        <taxon>Ascarididae</taxon>
        <taxon>Ascaris</taxon>
    </lineage>
</organism>
<dbReference type="PROSITE" id="PS50850">
    <property type="entry name" value="MFS"/>
    <property type="match status" value="1"/>
</dbReference>
<dbReference type="Pfam" id="PF00083">
    <property type="entry name" value="Sugar_tr"/>
    <property type="match status" value="1"/>
</dbReference>
<reference evidence="10" key="1">
    <citation type="submission" date="2017-02" db="UniProtKB">
        <authorList>
            <consortium name="WormBaseParasite"/>
        </authorList>
    </citation>
    <scope>IDENTIFICATION</scope>
</reference>
<protein>
    <submittedName>
        <fullName evidence="10">MFS domain-containing protein</fullName>
    </submittedName>
</protein>
<feature type="transmembrane region" description="Helical" evidence="7">
    <location>
        <begin position="85"/>
        <end position="106"/>
    </location>
</feature>
<evidence type="ECO:0000256" key="7">
    <source>
        <dbReference type="SAM" id="Phobius"/>
    </source>
</evidence>
<dbReference type="PANTHER" id="PTHR23511:SF5">
    <property type="entry name" value="MAJOR FACILITATOR-TYPE TRANSPORTER HXNZ-RELATED"/>
    <property type="match status" value="1"/>
</dbReference>
<name>A0A0M3I2Z0_ASCLU</name>
<comment type="subcellular location">
    <subcellularLocation>
        <location evidence="1">Membrane</location>
        <topology evidence="1">Multi-pass membrane protein</topology>
    </subcellularLocation>
</comment>
<dbReference type="InterPro" id="IPR005828">
    <property type="entry name" value="MFS_sugar_transport-like"/>
</dbReference>
<evidence type="ECO:0000256" key="5">
    <source>
        <dbReference type="ARBA" id="ARBA00022989"/>
    </source>
</evidence>
<dbReference type="InterPro" id="IPR020846">
    <property type="entry name" value="MFS_dom"/>
</dbReference>
<evidence type="ECO:0000256" key="1">
    <source>
        <dbReference type="ARBA" id="ARBA00004141"/>
    </source>
</evidence>
<keyword evidence="5 7" id="KW-1133">Transmembrane helix</keyword>
<dbReference type="Proteomes" id="UP000036681">
    <property type="component" value="Unplaced"/>
</dbReference>
<comment type="similarity">
    <text evidence="2">Belongs to the major facilitator superfamily.</text>
</comment>
<keyword evidence="9" id="KW-1185">Reference proteome</keyword>
<feature type="transmembrane region" description="Helical" evidence="7">
    <location>
        <begin position="28"/>
        <end position="45"/>
    </location>
</feature>
<dbReference type="GO" id="GO:0016020">
    <property type="term" value="C:membrane"/>
    <property type="evidence" value="ECO:0007669"/>
    <property type="project" value="UniProtKB-SubCell"/>
</dbReference>
<dbReference type="AlphaFoldDB" id="A0A0M3I2Z0"/>
<keyword evidence="4 7" id="KW-0812">Transmembrane</keyword>
<keyword evidence="3" id="KW-0813">Transport</keyword>
<evidence type="ECO:0000313" key="9">
    <source>
        <dbReference type="Proteomes" id="UP000036681"/>
    </source>
</evidence>
<evidence type="ECO:0000256" key="4">
    <source>
        <dbReference type="ARBA" id="ARBA00022692"/>
    </source>
</evidence>
<accession>A0A0M3I2Z0</accession>
<dbReference type="PANTHER" id="PTHR23511">
    <property type="entry name" value="SYNAPTIC VESICLE GLYCOPROTEIN 2"/>
    <property type="match status" value="1"/>
</dbReference>
<dbReference type="Gene3D" id="1.20.1250.20">
    <property type="entry name" value="MFS general substrate transporter like domains"/>
    <property type="match status" value="1"/>
</dbReference>
<evidence type="ECO:0000259" key="8">
    <source>
        <dbReference type="PROSITE" id="PS50850"/>
    </source>
</evidence>
<evidence type="ECO:0000256" key="3">
    <source>
        <dbReference type="ARBA" id="ARBA00022448"/>
    </source>
</evidence>
<dbReference type="WBParaSite" id="ALUE_0001093801-mRNA-1">
    <property type="protein sequence ID" value="ALUE_0001093801-mRNA-1"/>
    <property type="gene ID" value="ALUE_0001093801"/>
</dbReference>
<feature type="domain" description="Major facilitator superfamily (MFS) profile" evidence="8">
    <location>
        <begin position="1"/>
        <end position="111"/>
    </location>
</feature>
<evidence type="ECO:0000256" key="2">
    <source>
        <dbReference type="ARBA" id="ARBA00008335"/>
    </source>
</evidence>
<keyword evidence="6 7" id="KW-0472">Membrane</keyword>
<evidence type="ECO:0000256" key="6">
    <source>
        <dbReference type="ARBA" id="ARBA00023136"/>
    </source>
</evidence>
<proteinExistence type="inferred from homology"/>